<dbReference type="AlphaFoldDB" id="A0A4Y2QFX2"/>
<accession>A0A4Y2QFX2</accession>
<dbReference type="EMBL" id="BGPR01013601">
    <property type="protein sequence ID" value="GBN61366.1"/>
    <property type="molecule type" value="Genomic_DNA"/>
</dbReference>
<dbReference type="EMBL" id="BGPR01013606">
    <property type="protein sequence ID" value="GBN61388.1"/>
    <property type="molecule type" value="Genomic_DNA"/>
</dbReference>
<keyword evidence="3" id="KW-1185">Reference proteome</keyword>
<reference evidence="1 3" key="1">
    <citation type="journal article" date="2019" name="Sci. Rep.">
        <title>Orb-weaving spider Araneus ventricosus genome elucidates the spidroin gene catalogue.</title>
        <authorList>
            <person name="Kono N."/>
            <person name="Nakamura H."/>
            <person name="Ohtoshi R."/>
            <person name="Moran D.A.P."/>
            <person name="Shinohara A."/>
            <person name="Yoshida Y."/>
            <person name="Fujiwara M."/>
            <person name="Mori M."/>
            <person name="Tomita M."/>
            <person name="Arakawa K."/>
        </authorList>
    </citation>
    <scope>NUCLEOTIDE SEQUENCE [LARGE SCALE GENOMIC DNA]</scope>
</reference>
<comment type="caution">
    <text evidence="1">The sequence shown here is derived from an EMBL/GenBank/DDBJ whole genome shotgun (WGS) entry which is preliminary data.</text>
</comment>
<evidence type="ECO:0000313" key="3">
    <source>
        <dbReference type="Proteomes" id="UP000499080"/>
    </source>
</evidence>
<gene>
    <name evidence="1" type="ORF">AVEN_105208_1</name>
    <name evidence="2" type="ORF">AVEN_131002_1</name>
</gene>
<sequence>MKWNFVKGPQNGTNFCLDQPMSIHRRVLRTISFVRSIVLIDKFVNGLAELGLIFISSTNERDENVWDPIELSRLYIDHLRSFLSGYSGTVE</sequence>
<name>A0A4Y2QFX2_ARAVE</name>
<evidence type="ECO:0000313" key="2">
    <source>
        <dbReference type="EMBL" id="GBN61388.1"/>
    </source>
</evidence>
<protein>
    <submittedName>
        <fullName evidence="1">Uncharacterized protein</fullName>
    </submittedName>
</protein>
<organism evidence="1 3">
    <name type="scientific">Araneus ventricosus</name>
    <name type="common">Orbweaver spider</name>
    <name type="synonym">Epeira ventricosa</name>
    <dbReference type="NCBI Taxonomy" id="182803"/>
    <lineage>
        <taxon>Eukaryota</taxon>
        <taxon>Metazoa</taxon>
        <taxon>Ecdysozoa</taxon>
        <taxon>Arthropoda</taxon>
        <taxon>Chelicerata</taxon>
        <taxon>Arachnida</taxon>
        <taxon>Araneae</taxon>
        <taxon>Araneomorphae</taxon>
        <taxon>Entelegynae</taxon>
        <taxon>Araneoidea</taxon>
        <taxon>Araneidae</taxon>
        <taxon>Araneus</taxon>
    </lineage>
</organism>
<proteinExistence type="predicted"/>
<dbReference type="Proteomes" id="UP000499080">
    <property type="component" value="Unassembled WGS sequence"/>
</dbReference>
<evidence type="ECO:0000313" key="1">
    <source>
        <dbReference type="EMBL" id="GBN61366.1"/>
    </source>
</evidence>